<dbReference type="GO" id="GO:0003723">
    <property type="term" value="F:RNA binding"/>
    <property type="evidence" value="ECO:0007669"/>
    <property type="project" value="UniProtKB-UniRule"/>
</dbReference>
<feature type="region of interest" description="Disordered" evidence="3">
    <location>
        <begin position="415"/>
        <end position="437"/>
    </location>
</feature>
<evidence type="ECO:0000256" key="3">
    <source>
        <dbReference type="SAM" id="MobiDB-lite"/>
    </source>
</evidence>
<keyword evidence="1 2" id="KW-0694">RNA-binding</keyword>
<dbReference type="InParanoid" id="A0A7R8UC46"/>
<feature type="compositionally biased region" description="Basic and acidic residues" evidence="3">
    <location>
        <begin position="582"/>
        <end position="630"/>
    </location>
</feature>
<organism evidence="6 7">
    <name type="scientific">Hermetia illucens</name>
    <name type="common">Black soldier fly</name>
    <dbReference type="NCBI Taxonomy" id="343691"/>
    <lineage>
        <taxon>Eukaryota</taxon>
        <taxon>Metazoa</taxon>
        <taxon>Ecdysozoa</taxon>
        <taxon>Arthropoda</taxon>
        <taxon>Hexapoda</taxon>
        <taxon>Insecta</taxon>
        <taxon>Pterygota</taxon>
        <taxon>Neoptera</taxon>
        <taxon>Endopterygota</taxon>
        <taxon>Diptera</taxon>
        <taxon>Brachycera</taxon>
        <taxon>Stratiomyomorpha</taxon>
        <taxon>Stratiomyidae</taxon>
        <taxon>Hermetiinae</taxon>
        <taxon>Hermetia</taxon>
    </lineage>
</organism>
<feature type="region of interest" description="Disordered" evidence="3">
    <location>
        <begin position="476"/>
        <end position="512"/>
    </location>
</feature>
<dbReference type="InterPro" id="IPR035979">
    <property type="entry name" value="RBD_domain_sf"/>
</dbReference>
<feature type="domain" description="RRM" evidence="5">
    <location>
        <begin position="339"/>
        <end position="413"/>
    </location>
</feature>
<gene>
    <name evidence="6" type="ORF">HERILL_LOCUS1278</name>
</gene>
<dbReference type="PROSITE" id="PS50102">
    <property type="entry name" value="RRM"/>
    <property type="match status" value="1"/>
</dbReference>
<feature type="region of interest" description="Disordered" evidence="3">
    <location>
        <begin position="560"/>
        <end position="630"/>
    </location>
</feature>
<evidence type="ECO:0000256" key="4">
    <source>
        <dbReference type="SAM" id="SignalP"/>
    </source>
</evidence>
<evidence type="ECO:0000313" key="7">
    <source>
        <dbReference type="Proteomes" id="UP000594454"/>
    </source>
</evidence>
<keyword evidence="4" id="KW-0732">Signal</keyword>
<sequence length="651" mass="73527">MYTNTSLRFLTKTLTVCVVLGYSLKMSQPTPPFGGAIGHNSPNQFKVPPPNVQNVPPPQNNGNMFNSQMNTGYYPYGNYNSPEQWVVPNPAYFYNSWPYPQTSSTPPAMMMQSPPPPPPSGGQLPANFNPGQPPPPLPKPVVKMPPPPPPDNAARRGRCVYPRGGRNGFKGPTRQNSGNNANPAQDTAARPQNMNGEGETSSNAVNSDPHQVQVHKKPKRKPMSSRYTRKRAWCREDADKVLALENQCTATAPTLVIRFPDPELNSYMVKGFSPEIESVHFQIPYKARSCFVKLRPGADISKVCEEICKIPFGTGFLKAEEKHIKQQNKSTSPDGIDPYTLYVGNLPPHITVAEIKENFPTATYIDVGFAQKMKYTRYAFIQYATVEEAMEAYKKTINLMLDKRNLVVRFRRTKGNIGLPGDSKTPNPKKAKNNDSDCEIVKDDGVLQKKSRTDDDATVDSKENVSREAARLMRRLLDKDDDSSEFGEDRELPTPPLGNGPIVNIKTEKDDDMDEYMDEADLLGTQIKDEPIDVFCDDFYPESNDEEDDEIPPELMYDRMNSIDDFSYLQDDHDEADEDDRDSFGPRNWDRNREKELEEKEEKPDIRTLQRTDSSEMKAPKLRLRDIASEKKDELDDLFNAMNPESDDDDF</sequence>
<reference evidence="6 7" key="1">
    <citation type="submission" date="2020-11" db="EMBL/GenBank/DDBJ databases">
        <authorList>
            <person name="Wallbank WR R."/>
            <person name="Pardo Diaz C."/>
            <person name="Kozak K."/>
            <person name="Martin S."/>
            <person name="Jiggins C."/>
            <person name="Moest M."/>
            <person name="Warren A I."/>
            <person name="Generalovic N T."/>
            <person name="Byers J.R.P. K."/>
            <person name="Montejo-Kovacevich G."/>
            <person name="Yen C E."/>
        </authorList>
    </citation>
    <scope>NUCLEOTIDE SEQUENCE [LARGE SCALE GENOMIC DNA]</scope>
</reference>
<proteinExistence type="predicted"/>
<evidence type="ECO:0000313" key="6">
    <source>
        <dbReference type="EMBL" id="CAD7077982.1"/>
    </source>
</evidence>
<dbReference type="OrthoDB" id="4726at2759"/>
<dbReference type="CDD" id="cd00590">
    <property type="entry name" value="RRM_SF"/>
    <property type="match status" value="1"/>
</dbReference>
<feature type="signal peptide" evidence="4">
    <location>
        <begin position="1"/>
        <end position="21"/>
    </location>
</feature>
<keyword evidence="7" id="KW-1185">Reference proteome</keyword>
<dbReference type="EMBL" id="LR899009">
    <property type="protein sequence ID" value="CAD7077982.1"/>
    <property type="molecule type" value="Genomic_DNA"/>
</dbReference>
<accession>A0A7R8UC46</accession>
<feature type="compositionally biased region" description="Polar residues" evidence="3">
    <location>
        <begin position="173"/>
        <end position="210"/>
    </location>
</feature>
<dbReference type="InterPro" id="IPR012677">
    <property type="entry name" value="Nucleotide-bd_a/b_plait_sf"/>
</dbReference>
<evidence type="ECO:0000256" key="2">
    <source>
        <dbReference type="PROSITE-ProRule" id="PRU00176"/>
    </source>
</evidence>
<evidence type="ECO:0000259" key="5">
    <source>
        <dbReference type="PROSITE" id="PS50102"/>
    </source>
</evidence>
<feature type="region of interest" description="Disordered" evidence="3">
    <location>
        <begin position="105"/>
        <end position="228"/>
    </location>
</feature>
<protein>
    <recommendedName>
        <fullName evidence="5">RRM domain-containing protein</fullName>
    </recommendedName>
</protein>
<name>A0A7R8UC46_HERIL</name>
<dbReference type="Proteomes" id="UP000594454">
    <property type="component" value="Chromosome 1"/>
</dbReference>
<feature type="chain" id="PRO_5031260068" description="RRM domain-containing protein" evidence="4">
    <location>
        <begin position="22"/>
        <end position="651"/>
    </location>
</feature>
<dbReference type="SMART" id="SM00360">
    <property type="entry name" value="RRM"/>
    <property type="match status" value="1"/>
</dbReference>
<dbReference type="Gene3D" id="3.30.70.330">
    <property type="match status" value="1"/>
</dbReference>
<feature type="compositionally biased region" description="Basic residues" evidence="3">
    <location>
        <begin position="213"/>
        <end position="228"/>
    </location>
</feature>
<dbReference type="AlphaFoldDB" id="A0A7R8UC46"/>
<dbReference type="InterPro" id="IPR000504">
    <property type="entry name" value="RRM_dom"/>
</dbReference>
<dbReference type="SUPFAM" id="SSF54928">
    <property type="entry name" value="RNA-binding domain, RBD"/>
    <property type="match status" value="1"/>
</dbReference>
<evidence type="ECO:0000256" key="1">
    <source>
        <dbReference type="ARBA" id="ARBA00022884"/>
    </source>
</evidence>
<feature type="compositionally biased region" description="Acidic residues" evidence="3">
    <location>
        <begin position="572"/>
        <end position="581"/>
    </location>
</feature>
<feature type="compositionally biased region" description="Pro residues" evidence="3">
    <location>
        <begin position="131"/>
        <end position="151"/>
    </location>
</feature>